<dbReference type="SUPFAM" id="SSF53448">
    <property type="entry name" value="Nucleotide-diphospho-sugar transferases"/>
    <property type="match status" value="1"/>
</dbReference>
<dbReference type="OrthoDB" id="10016069at2759"/>
<dbReference type="Gene3D" id="3.90.550.10">
    <property type="entry name" value="Spore Coat Polysaccharide Biosynthesis Protein SpsA, Chain A"/>
    <property type="match status" value="1"/>
</dbReference>
<dbReference type="EMBL" id="KB201750">
    <property type="protein sequence ID" value="ESO94825.1"/>
    <property type="molecule type" value="Genomic_DNA"/>
</dbReference>
<organism evidence="2 3">
    <name type="scientific">Lottia gigantea</name>
    <name type="common">Giant owl limpet</name>
    <dbReference type="NCBI Taxonomy" id="225164"/>
    <lineage>
        <taxon>Eukaryota</taxon>
        <taxon>Metazoa</taxon>
        <taxon>Spiralia</taxon>
        <taxon>Lophotrochozoa</taxon>
        <taxon>Mollusca</taxon>
        <taxon>Gastropoda</taxon>
        <taxon>Patellogastropoda</taxon>
        <taxon>Lottioidea</taxon>
        <taxon>Lottiidae</taxon>
        <taxon>Lottia</taxon>
    </lineage>
</organism>
<dbReference type="HOGENOM" id="CLU_1751793_0_0_1"/>
<evidence type="ECO:0000259" key="1">
    <source>
        <dbReference type="Pfam" id="PF13733"/>
    </source>
</evidence>
<protein>
    <recommendedName>
        <fullName evidence="1">Galactosyltransferase N-terminal domain-containing protein</fullName>
    </recommendedName>
</protein>
<feature type="domain" description="Galactosyltransferase N-terminal" evidence="1">
    <location>
        <begin position="19"/>
        <end position="95"/>
    </location>
</feature>
<dbReference type="RefSeq" id="XP_009054565.1">
    <property type="nucleotide sequence ID" value="XM_009056317.1"/>
</dbReference>
<dbReference type="GeneID" id="20238618"/>
<dbReference type="PANTHER" id="PTHR19300:SF57">
    <property type="entry name" value="BETA-1,4-N-ACETYLGALACTOSAMINYLTRANSFERASE"/>
    <property type="match status" value="1"/>
</dbReference>
<dbReference type="InterPro" id="IPR003859">
    <property type="entry name" value="Galactosyl_T"/>
</dbReference>
<dbReference type="InterPro" id="IPR029044">
    <property type="entry name" value="Nucleotide-diphossugar_trans"/>
</dbReference>
<gene>
    <name evidence="2" type="ORF">LOTGIDRAFT_161077</name>
</gene>
<dbReference type="GO" id="GO:0008378">
    <property type="term" value="F:galactosyltransferase activity"/>
    <property type="evidence" value="ECO:0007669"/>
    <property type="project" value="TreeGrafter"/>
</dbReference>
<dbReference type="Pfam" id="PF13733">
    <property type="entry name" value="Glyco_transf_7N"/>
    <property type="match status" value="1"/>
</dbReference>
<proteinExistence type="predicted"/>
<accession>V4AI19</accession>
<dbReference type="CTD" id="20238618"/>
<name>V4AI19_LOTGI</name>
<reference evidence="2 3" key="1">
    <citation type="journal article" date="2013" name="Nature">
        <title>Insights into bilaterian evolution from three spiralian genomes.</title>
        <authorList>
            <person name="Simakov O."/>
            <person name="Marletaz F."/>
            <person name="Cho S.J."/>
            <person name="Edsinger-Gonzales E."/>
            <person name="Havlak P."/>
            <person name="Hellsten U."/>
            <person name="Kuo D.H."/>
            <person name="Larsson T."/>
            <person name="Lv J."/>
            <person name="Arendt D."/>
            <person name="Savage R."/>
            <person name="Osoegawa K."/>
            <person name="de Jong P."/>
            <person name="Grimwood J."/>
            <person name="Chapman J.A."/>
            <person name="Shapiro H."/>
            <person name="Aerts A."/>
            <person name="Otillar R.P."/>
            <person name="Terry A.Y."/>
            <person name="Boore J.L."/>
            <person name="Grigoriev I.V."/>
            <person name="Lindberg D.R."/>
            <person name="Seaver E.C."/>
            <person name="Weisblat D.A."/>
            <person name="Putnam N.H."/>
            <person name="Rokhsar D.S."/>
        </authorList>
    </citation>
    <scope>NUCLEOTIDE SEQUENCE [LARGE SCALE GENOMIC DNA]</scope>
</reference>
<dbReference type="GO" id="GO:0005975">
    <property type="term" value="P:carbohydrate metabolic process"/>
    <property type="evidence" value="ECO:0007669"/>
    <property type="project" value="InterPro"/>
</dbReference>
<dbReference type="Proteomes" id="UP000030746">
    <property type="component" value="Unassembled WGS sequence"/>
</dbReference>
<evidence type="ECO:0000313" key="3">
    <source>
        <dbReference type="Proteomes" id="UP000030746"/>
    </source>
</evidence>
<dbReference type="PANTHER" id="PTHR19300">
    <property type="entry name" value="BETA-1,4-GALACTOSYLTRANSFERASE"/>
    <property type="match status" value="1"/>
</dbReference>
<dbReference type="InterPro" id="IPR027995">
    <property type="entry name" value="Galactosyl_T_N"/>
</dbReference>
<sequence>MVVNYVRVFFLFGSAMAKVNHSDEHVEFSDVLTSNPDIMSGGHWRPTNCVPRYRVAIIIPYRDRLSHLIVLLAHLIPVLKRQDLDFRIFVVEQTKFSFLTLFQDEVHCFKMGFQDEVHCFLTLFQDEVHCFSVLFQDEGCGFQDEVHCL</sequence>
<evidence type="ECO:0000313" key="2">
    <source>
        <dbReference type="EMBL" id="ESO94825.1"/>
    </source>
</evidence>
<dbReference type="KEGG" id="lgi:LOTGIDRAFT_161077"/>
<dbReference type="GO" id="GO:0005794">
    <property type="term" value="C:Golgi apparatus"/>
    <property type="evidence" value="ECO:0007669"/>
    <property type="project" value="TreeGrafter"/>
</dbReference>
<keyword evidence="3" id="KW-1185">Reference proteome</keyword>
<dbReference type="AlphaFoldDB" id="V4AI19"/>